<evidence type="ECO:0000256" key="2">
    <source>
        <dbReference type="ARBA" id="ARBA00022692"/>
    </source>
</evidence>
<feature type="transmembrane region" description="Helical" evidence="5">
    <location>
        <begin position="45"/>
        <end position="63"/>
    </location>
</feature>
<keyword evidence="2 5" id="KW-0812">Transmembrane</keyword>
<dbReference type="OrthoDB" id="7063374at2"/>
<evidence type="ECO:0000313" key="7">
    <source>
        <dbReference type="Proteomes" id="UP000484015"/>
    </source>
</evidence>
<feature type="transmembrane region" description="Helical" evidence="5">
    <location>
        <begin position="21"/>
        <end position="39"/>
    </location>
</feature>
<gene>
    <name evidence="6" type="ORF">GM668_27890</name>
</gene>
<evidence type="ECO:0000256" key="5">
    <source>
        <dbReference type="SAM" id="Phobius"/>
    </source>
</evidence>
<evidence type="ECO:0000256" key="3">
    <source>
        <dbReference type="ARBA" id="ARBA00022989"/>
    </source>
</evidence>
<evidence type="ECO:0000256" key="1">
    <source>
        <dbReference type="ARBA" id="ARBA00004370"/>
    </source>
</evidence>
<proteinExistence type="predicted"/>
<dbReference type="RefSeq" id="WP_155442247.1">
    <property type="nucleotide sequence ID" value="NZ_WNLA01000032.1"/>
</dbReference>
<comment type="caution">
    <text evidence="6">The sequence shown here is derived from an EMBL/GenBank/DDBJ whole genome shotgun (WGS) entry which is preliminary data.</text>
</comment>
<organism evidence="6 7">
    <name type="scientific">Pseudoduganella ginsengisoli</name>
    <dbReference type="NCBI Taxonomy" id="1462440"/>
    <lineage>
        <taxon>Bacteria</taxon>
        <taxon>Pseudomonadati</taxon>
        <taxon>Pseudomonadota</taxon>
        <taxon>Betaproteobacteria</taxon>
        <taxon>Burkholderiales</taxon>
        <taxon>Oxalobacteraceae</taxon>
        <taxon>Telluria group</taxon>
        <taxon>Pseudoduganella</taxon>
    </lineage>
</organism>
<keyword evidence="4 5" id="KW-0472">Membrane</keyword>
<evidence type="ECO:0000256" key="4">
    <source>
        <dbReference type="ARBA" id="ARBA00023136"/>
    </source>
</evidence>
<dbReference type="AlphaFoldDB" id="A0A6L6Q8Z6"/>
<accession>A0A6L6Q8Z6</accession>
<comment type="subcellular location">
    <subcellularLocation>
        <location evidence="1">Membrane</location>
    </subcellularLocation>
</comment>
<dbReference type="Proteomes" id="UP000484015">
    <property type="component" value="Unassembled WGS sequence"/>
</dbReference>
<dbReference type="EMBL" id="WNLA01000032">
    <property type="protein sequence ID" value="MTW05906.1"/>
    <property type="molecule type" value="Genomic_DNA"/>
</dbReference>
<dbReference type="Pfam" id="PF05101">
    <property type="entry name" value="VirB3"/>
    <property type="match status" value="1"/>
</dbReference>
<protein>
    <submittedName>
        <fullName evidence="6">Conjugal transfer protein TrbD</fullName>
    </submittedName>
</protein>
<keyword evidence="3 5" id="KW-1133">Transmembrane helix</keyword>
<evidence type="ECO:0000313" key="6">
    <source>
        <dbReference type="EMBL" id="MTW05906.1"/>
    </source>
</evidence>
<dbReference type="GO" id="GO:0016020">
    <property type="term" value="C:membrane"/>
    <property type="evidence" value="ECO:0007669"/>
    <property type="project" value="UniProtKB-SubCell"/>
</dbReference>
<reference evidence="6 7" key="1">
    <citation type="submission" date="2019-11" db="EMBL/GenBank/DDBJ databases">
        <title>Type strains purchased from KCTC, JCM and DSMZ.</title>
        <authorList>
            <person name="Lu H."/>
        </authorList>
    </citation>
    <scope>NUCLEOTIDE SEQUENCE [LARGE SCALE GENOMIC DNA]</scope>
    <source>
        <strain evidence="6 7">KCTC 42409</strain>
    </source>
</reference>
<name>A0A6L6Q8Z6_9BURK</name>
<sequence>MALRTIPLRKVNRDNLWLGGDRELVMFFGLMAFSLVFSAQEIRASIVGVALWVTSLFLLRLVAKSDPQMRMVYLRSLRYKRYYPANSTPFRENTKVYK</sequence>
<dbReference type="NCBIfam" id="NF010395">
    <property type="entry name" value="PRK13823.1"/>
    <property type="match status" value="1"/>
</dbReference>
<dbReference type="PIRSF" id="PIRSF017854">
    <property type="entry name" value="T4SS_TrbD"/>
    <property type="match status" value="1"/>
</dbReference>
<keyword evidence="7" id="KW-1185">Reference proteome</keyword>
<dbReference type="InterPro" id="IPR007792">
    <property type="entry name" value="T4SS_VirB3/TrbD/AvhB"/>
</dbReference>
<dbReference type="InterPro" id="IPR016704">
    <property type="entry name" value="Conjugal_tfr_TrbD"/>
</dbReference>